<feature type="domain" description="Peptidase S54 rhomboid" evidence="8">
    <location>
        <begin position="39"/>
        <end position="182"/>
    </location>
</feature>
<dbReference type="EMBL" id="NPZB01000002">
    <property type="protein sequence ID" value="PNS07629.1"/>
    <property type="molecule type" value="Genomic_DNA"/>
</dbReference>
<dbReference type="PANTHER" id="PTHR43731:SF14">
    <property type="entry name" value="PRESENILIN-ASSOCIATED RHOMBOID-LIKE PROTEIN, MITOCHONDRIAL"/>
    <property type="match status" value="1"/>
</dbReference>
<keyword evidence="5 7" id="KW-1133">Transmembrane helix</keyword>
<dbReference type="Proteomes" id="UP000236220">
    <property type="component" value="Unassembled WGS sequence"/>
</dbReference>
<protein>
    <recommendedName>
        <fullName evidence="8">Peptidase S54 rhomboid domain-containing protein</fullName>
    </recommendedName>
</protein>
<feature type="transmembrane region" description="Helical" evidence="7">
    <location>
        <begin position="131"/>
        <end position="155"/>
    </location>
</feature>
<dbReference type="GO" id="GO:0016020">
    <property type="term" value="C:membrane"/>
    <property type="evidence" value="ECO:0007669"/>
    <property type="project" value="UniProtKB-SubCell"/>
</dbReference>
<dbReference type="GO" id="GO:0004252">
    <property type="term" value="F:serine-type endopeptidase activity"/>
    <property type="evidence" value="ECO:0007669"/>
    <property type="project" value="InterPro"/>
</dbReference>
<accession>A0A2K1PXW9</accession>
<comment type="caution">
    <text evidence="9">The sequence shown here is derived from an EMBL/GenBank/DDBJ whole genome shotgun (WGS) entry which is preliminary data.</text>
</comment>
<evidence type="ECO:0000313" key="9">
    <source>
        <dbReference type="EMBL" id="PNS07629.1"/>
    </source>
</evidence>
<keyword evidence="6 7" id="KW-0472">Membrane</keyword>
<dbReference type="OrthoDB" id="9813074at2"/>
<feature type="transmembrane region" description="Helical" evidence="7">
    <location>
        <begin position="44"/>
        <end position="67"/>
    </location>
</feature>
<dbReference type="SUPFAM" id="SSF144091">
    <property type="entry name" value="Rhomboid-like"/>
    <property type="match status" value="1"/>
</dbReference>
<evidence type="ECO:0000313" key="10">
    <source>
        <dbReference type="Proteomes" id="UP000236220"/>
    </source>
</evidence>
<name>A0A2K1PXW9_9GAMM</name>
<dbReference type="RefSeq" id="WP_103075998.1">
    <property type="nucleotide sequence ID" value="NZ_NPZB01000002.1"/>
</dbReference>
<feature type="transmembrane region" description="Helical" evidence="7">
    <location>
        <begin position="104"/>
        <end position="124"/>
    </location>
</feature>
<evidence type="ECO:0000256" key="3">
    <source>
        <dbReference type="ARBA" id="ARBA00022692"/>
    </source>
</evidence>
<gene>
    <name evidence="9" type="ORF">Lysil_1805</name>
</gene>
<dbReference type="InterPro" id="IPR035952">
    <property type="entry name" value="Rhomboid-like_sf"/>
</dbReference>
<keyword evidence="10" id="KW-1185">Reference proteome</keyword>
<dbReference type="Gene3D" id="1.20.1540.10">
    <property type="entry name" value="Rhomboid-like"/>
    <property type="match status" value="1"/>
</dbReference>
<evidence type="ECO:0000256" key="1">
    <source>
        <dbReference type="ARBA" id="ARBA00004141"/>
    </source>
</evidence>
<keyword evidence="4" id="KW-0378">Hydrolase</keyword>
<dbReference type="InterPro" id="IPR050925">
    <property type="entry name" value="Rhomboid_protease_S54"/>
</dbReference>
<organism evidence="9 10">
    <name type="scientific">Solilutibacter silvestris</name>
    <dbReference type="NCBI Taxonomy" id="1645665"/>
    <lineage>
        <taxon>Bacteria</taxon>
        <taxon>Pseudomonadati</taxon>
        <taxon>Pseudomonadota</taxon>
        <taxon>Gammaproteobacteria</taxon>
        <taxon>Lysobacterales</taxon>
        <taxon>Lysobacteraceae</taxon>
        <taxon>Solilutibacter</taxon>
    </lineage>
</organism>
<dbReference type="InterPro" id="IPR022764">
    <property type="entry name" value="Peptidase_S54_rhomboid_dom"/>
</dbReference>
<comment type="similarity">
    <text evidence="2">Belongs to the peptidase S54 family.</text>
</comment>
<comment type="subcellular location">
    <subcellularLocation>
        <location evidence="1">Membrane</location>
        <topology evidence="1">Multi-pass membrane protein</topology>
    </subcellularLocation>
</comment>
<evidence type="ECO:0000256" key="5">
    <source>
        <dbReference type="ARBA" id="ARBA00022989"/>
    </source>
</evidence>
<reference evidence="9 10" key="1">
    <citation type="submission" date="2017-08" db="EMBL/GenBank/DDBJ databases">
        <title>Lysobacter sylvestris genome.</title>
        <authorList>
            <person name="Zhang D.-C."/>
            <person name="Albuquerque L."/>
            <person name="Franca L."/>
            <person name="Froufe H.J.C."/>
            <person name="Barroso C."/>
            <person name="Egas C."/>
            <person name="Da Costa M."/>
            <person name="Margesin R."/>
        </authorList>
    </citation>
    <scope>NUCLEOTIDE SEQUENCE [LARGE SCALE GENOMIC DNA]</scope>
    <source>
        <strain evidence="9 10">AM20-91</strain>
    </source>
</reference>
<keyword evidence="3 7" id="KW-0812">Transmembrane</keyword>
<dbReference type="AlphaFoldDB" id="A0A2K1PXW9"/>
<evidence type="ECO:0000256" key="4">
    <source>
        <dbReference type="ARBA" id="ARBA00022801"/>
    </source>
</evidence>
<dbReference type="Pfam" id="PF01694">
    <property type="entry name" value="Rhomboid"/>
    <property type="match status" value="1"/>
</dbReference>
<proteinExistence type="inferred from homology"/>
<dbReference type="PANTHER" id="PTHR43731">
    <property type="entry name" value="RHOMBOID PROTEASE"/>
    <property type="match status" value="1"/>
</dbReference>
<evidence type="ECO:0000256" key="2">
    <source>
        <dbReference type="ARBA" id="ARBA00009045"/>
    </source>
</evidence>
<feature type="transmembrane region" description="Helical" evidence="7">
    <location>
        <begin position="74"/>
        <end position="98"/>
    </location>
</feature>
<evidence type="ECO:0000256" key="6">
    <source>
        <dbReference type="ARBA" id="ARBA00023136"/>
    </source>
</evidence>
<evidence type="ECO:0000256" key="7">
    <source>
        <dbReference type="SAM" id="Phobius"/>
    </source>
</evidence>
<feature type="transmembrane region" description="Helical" evidence="7">
    <location>
        <begin position="167"/>
        <end position="187"/>
    </location>
</feature>
<evidence type="ECO:0000259" key="8">
    <source>
        <dbReference type="Pfam" id="PF01694"/>
    </source>
</evidence>
<sequence>MSLTLIVVAITVIVSYLAWQRPALMSRLILWPPAVSRNNQYDRLVTYGFIHADGMHLFFNMFTLYFFGRVVEHLFGMFGFVVFYLAALVVSVLPSYLAHRNDSGYRSLGASGAVSACLFAFIVVAPWEKIYLYYGAIGIPAIIYAVLYVAYSIWMDRRGQDNVNHSAHLWGAAFGVLAVLLAVPGAASQFLQALAHPGG</sequence>